<comment type="function">
    <text evidence="4">Exhibits S-adenosyl-L-methionine-dependent methyltransferase activity.</text>
</comment>
<protein>
    <recommendedName>
        <fullName evidence="4">S-adenosyl-L-methionine-dependent methyltransferase</fullName>
        <ecNumber evidence="4">2.1.1.-</ecNumber>
    </recommendedName>
</protein>
<sequence length="287" mass="33125">MAKEAAKTGAGPTALIAIEQYFPKKERIIEDDLAYRLLPSGRVFLWLMRLNPVRAWMIRAIEKGAPGIWSCMMCRKRYIDEKLIDSINQIDAVVNLGAGFDTRAYRLPALSDMNIWELDQPVNIEPKQARLRKVFGRIPLHVKLVAIDFDRQDLGAVLESHGYSTEKRTFFIWEGVTQYLTEKGIRTTFDFLAKTATGSQIAFTYVRKDFLDGRAMNGWEKGYKDFVTNKIWIFGMEPDAWPNFLKEYGWKVIEDMGYDELAEKYVKPTGRILASTPIERMIYAEKL</sequence>
<keyword evidence="4" id="KW-0949">S-adenosyl-L-methionine</keyword>
<dbReference type="NCBIfam" id="TIGR00027">
    <property type="entry name" value="mthyl_TIGR00027"/>
    <property type="match status" value="1"/>
</dbReference>
<dbReference type="SUPFAM" id="SSF53335">
    <property type="entry name" value="S-adenosyl-L-methionine-dependent methyltransferases"/>
    <property type="match status" value="1"/>
</dbReference>
<evidence type="ECO:0000256" key="2">
    <source>
        <dbReference type="ARBA" id="ARBA00022603"/>
    </source>
</evidence>
<evidence type="ECO:0000256" key="1">
    <source>
        <dbReference type="ARBA" id="ARBA00008138"/>
    </source>
</evidence>
<dbReference type="PANTHER" id="PTHR43619">
    <property type="entry name" value="S-ADENOSYL-L-METHIONINE-DEPENDENT METHYLTRANSFERASE YKTD-RELATED"/>
    <property type="match status" value="1"/>
</dbReference>
<organism evidence="5 6">
    <name type="scientific">Candidatus Desulfosporosinus infrequens</name>
    <dbReference type="NCBI Taxonomy" id="2043169"/>
    <lineage>
        <taxon>Bacteria</taxon>
        <taxon>Bacillati</taxon>
        <taxon>Bacillota</taxon>
        <taxon>Clostridia</taxon>
        <taxon>Eubacteriales</taxon>
        <taxon>Desulfitobacteriaceae</taxon>
        <taxon>Desulfosporosinus</taxon>
    </lineage>
</organism>
<dbReference type="InterPro" id="IPR007213">
    <property type="entry name" value="Ppm1/Ppm2/Tcmp"/>
</dbReference>
<evidence type="ECO:0000256" key="4">
    <source>
        <dbReference type="RuleBase" id="RU362030"/>
    </source>
</evidence>
<dbReference type="EMBL" id="OMOF01000175">
    <property type="protein sequence ID" value="SPF41742.1"/>
    <property type="molecule type" value="Genomic_DNA"/>
</dbReference>
<evidence type="ECO:0000313" key="6">
    <source>
        <dbReference type="Proteomes" id="UP000238916"/>
    </source>
</evidence>
<dbReference type="GO" id="GO:0008168">
    <property type="term" value="F:methyltransferase activity"/>
    <property type="evidence" value="ECO:0007669"/>
    <property type="project" value="UniProtKB-UniRule"/>
</dbReference>
<dbReference type="Gene3D" id="3.40.50.150">
    <property type="entry name" value="Vaccinia Virus protein VP39"/>
    <property type="match status" value="1"/>
</dbReference>
<proteinExistence type="inferred from homology"/>
<dbReference type="OrthoDB" id="9806164at2"/>
<dbReference type="InterPro" id="IPR029063">
    <property type="entry name" value="SAM-dependent_MTases_sf"/>
</dbReference>
<reference evidence="6" key="1">
    <citation type="submission" date="2018-02" db="EMBL/GenBank/DDBJ databases">
        <authorList>
            <person name="Hausmann B."/>
        </authorList>
    </citation>
    <scope>NUCLEOTIDE SEQUENCE [LARGE SCALE GENOMIC DNA]</scope>
    <source>
        <strain evidence="6">Peat soil MAG SbF1</strain>
    </source>
</reference>
<comment type="similarity">
    <text evidence="1 4">Belongs to the UPF0677 family.</text>
</comment>
<accession>A0A2U3KQ57</accession>
<keyword evidence="3" id="KW-0808">Transferase</keyword>
<evidence type="ECO:0000256" key="3">
    <source>
        <dbReference type="ARBA" id="ARBA00022679"/>
    </source>
</evidence>
<dbReference type="InterPro" id="IPR011610">
    <property type="entry name" value="SAM_mthyl_Trfase_ML2640-like"/>
</dbReference>
<dbReference type="GO" id="GO:0032259">
    <property type="term" value="P:methylation"/>
    <property type="evidence" value="ECO:0007669"/>
    <property type="project" value="UniProtKB-KW"/>
</dbReference>
<dbReference type="Proteomes" id="UP000238916">
    <property type="component" value="Unassembled WGS sequence"/>
</dbReference>
<keyword evidence="2 4" id="KW-0489">Methyltransferase</keyword>
<dbReference type="PANTHER" id="PTHR43619:SF2">
    <property type="entry name" value="S-ADENOSYL-L-METHIONINE-DEPENDENT METHYLTRANSFERASES SUPERFAMILY PROTEIN"/>
    <property type="match status" value="1"/>
</dbReference>
<name>A0A2U3KQ57_9FIRM</name>
<evidence type="ECO:0000313" key="5">
    <source>
        <dbReference type="EMBL" id="SPF41742.1"/>
    </source>
</evidence>
<dbReference type="Pfam" id="PF04072">
    <property type="entry name" value="LCM"/>
    <property type="match status" value="1"/>
</dbReference>
<dbReference type="AlphaFoldDB" id="A0A2U3KQ57"/>
<dbReference type="EC" id="2.1.1.-" evidence="4"/>
<gene>
    <name evidence="5" type="ORF">SBF1_2560016</name>
</gene>